<protein>
    <recommendedName>
        <fullName evidence="6">Flagellar protein FlgN</fullName>
    </recommendedName>
</protein>
<dbReference type="Gene3D" id="1.20.58.300">
    <property type="entry name" value="FlgN-like"/>
    <property type="match status" value="1"/>
</dbReference>
<keyword evidence="5" id="KW-1185">Reference proteome</keyword>
<evidence type="ECO:0000256" key="1">
    <source>
        <dbReference type="ARBA" id="ARBA00002397"/>
    </source>
</evidence>
<reference evidence="5" key="1">
    <citation type="journal article" date="2019" name="Int. J. Syst. Evol. Microbiol.">
        <title>The Global Catalogue of Microorganisms (GCM) 10K type strain sequencing project: providing services to taxonomists for standard genome sequencing and annotation.</title>
        <authorList>
            <consortium name="The Broad Institute Genomics Platform"/>
            <consortium name="The Broad Institute Genome Sequencing Center for Infectious Disease"/>
            <person name="Wu L."/>
            <person name="Ma J."/>
        </authorList>
    </citation>
    <scope>NUCLEOTIDE SEQUENCE [LARGE SCALE GENOMIC DNA]</scope>
    <source>
        <strain evidence="5">JCM 18715</strain>
    </source>
</reference>
<sequence>MSIAGDSGAPRQRLIALLGAERDLAKTFINVLVEEREALSKTDMEPLFALSERKGQIVRQLEQLATARTALLAQSGLPNERESVQKLLGPKSDPIWQDYLAVATEARNTNLENGRIITERLKHNHQALAVLMAHADQPAIYGKDGVSRVKPGSRIFGSA</sequence>
<dbReference type="InterPro" id="IPR036679">
    <property type="entry name" value="FlgN-like_sf"/>
</dbReference>
<evidence type="ECO:0008006" key="6">
    <source>
        <dbReference type="Google" id="ProtNLM"/>
    </source>
</evidence>
<evidence type="ECO:0000313" key="5">
    <source>
        <dbReference type="Proteomes" id="UP001500547"/>
    </source>
</evidence>
<keyword evidence="3" id="KW-1005">Bacterial flagellum biogenesis</keyword>
<dbReference type="Pfam" id="PF05130">
    <property type="entry name" value="FlgN"/>
    <property type="match status" value="1"/>
</dbReference>
<evidence type="ECO:0000256" key="2">
    <source>
        <dbReference type="ARBA" id="ARBA00007703"/>
    </source>
</evidence>
<evidence type="ECO:0000256" key="3">
    <source>
        <dbReference type="ARBA" id="ARBA00022795"/>
    </source>
</evidence>
<organism evidence="4 5">
    <name type="scientific">Viridibacterium curvum</name>
    <dbReference type="NCBI Taxonomy" id="1101404"/>
    <lineage>
        <taxon>Bacteria</taxon>
        <taxon>Pseudomonadati</taxon>
        <taxon>Pseudomonadota</taxon>
        <taxon>Betaproteobacteria</taxon>
        <taxon>Rhodocyclales</taxon>
        <taxon>Rhodocyclaceae</taxon>
        <taxon>Viridibacterium</taxon>
    </lineage>
</organism>
<gene>
    <name evidence="4" type="ORF">GCM10025770_33500</name>
</gene>
<dbReference type="RefSeq" id="WP_345534260.1">
    <property type="nucleotide sequence ID" value="NZ_BAABLD010000017.1"/>
</dbReference>
<name>A0ABP9R300_9RHOO</name>
<comment type="caution">
    <text evidence="4">The sequence shown here is derived from an EMBL/GenBank/DDBJ whole genome shotgun (WGS) entry which is preliminary data.</text>
</comment>
<dbReference type="Proteomes" id="UP001500547">
    <property type="component" value="Unassembled WGS sequence"/>
</dbReference>
<accession>A0ABP9R300</accession>
<evidence type="ECO:0000313" key="4">
    <source>
        <dbReference type="EMBL" id="GAA5170493.1"/>
    </source>
</evidence>
<comment type="function">
    <text evidence="1">Required for the efficient initiation of filament assembly.</text>
</comment>
<dbReference type="InterPro" id="IPR007809">
    <property type="entry name" value="FlgN-like"/>
</dbReference>
<dbReference type="EMBL" id="BAABLD010000017">
    <property type="protein sequence ID" value="GAA5170493.1"/>
    <property type="molecule type" value="Genomic_DNA"/>
</dbReference>
<proteinExistence type="inferred from homology"/>
<comment type="similarity">
    <text evidence="2">Belongs to the FlgN family.</text>
</comment>
<dbReference type="SUPFAM" id="SSF140566">
    <property type="entry name" value="FlgN-like"/>
    <property type="match status" value="1"/>
</dbReference>